<comment type="caution">
    <text evidence="6">The sequence shown here is derived from an EMBL/GenBank/DDBJ whole genome shotgun (WGS) entry which is preliminary data.</text>
</comment>
<keyword evidence="2" id="KW-0325">Glycoprotein</keyword>
<feature type="compositionally biased region" description="Basic and acidic residues" evidence="3">
    <location>
        <begin position="169"/>
        <end position="182"/>
    </location>
</feature>
<accession>A0A834XSW7</accession>
<feature type="compositionally biased region" description="Acidic residues" evidence="3">
    <location>
        <begin position="156"/>
        <end position="168"/>
    </location>
</feature>
<protein>
    <recommendedName>
        <fullName evidence="5">Nucleolar complex-associated protein 3 N-terminal domain-containing protein</fullName>
    </recommendedName>
</protein>
<keyword evidence="7" id="KW-1185">Reference proteome</keyword>
<feature type="compositionally biased region" description="Basic residues" evidence="3">
    <location>
        <begin position="1"/>
        <end position="38"/>
    </location>
</feature>
<evidence type="ECO:0000256" key="4">
    <source>
        <dbReference type="SAM" id="Phobius"/>
    </source>
</evidence>
<dbReference type="GO" id="GO:0006270">
    <property type="term" value="P:DNA replication initiation"/>
    <property type="evidence" value="ECO:0007669"/>
    <property type="project" value="TreeGrafter"/>
</dbReference>
<evidence type="ECO:0000256" key="3">
    <source>
        <dbReference type="SAM" id="MobiDB-lite"/>
    </source>
</evidence>
<feature type="transmembrane region" description="Helical" evidence="4">
    <location>
        <begin position="433"/>
        <end position="454"/>
    </location>
</feature>
<feature type="region of interest" description="Disordered" evidence="3">
    <location>
        <begin position="1"/>
        <end position="71"/>
    </location>
</feature>
<evidence type="ECO:0000256" key="2">
    <source>
        <dbReference type="ARBA" id="ARBA00023180"/>
    </source>
</evidence>
<dbReference type="EMBL" id="JACMRX010000004">
    <property type="protein sequence ID" value="KAF7991042.1"/>
    <property type="molecule type" value="Genomic_DNA"/>
</dbReference>
<dbReference type="AlphaFoldDB" id="A0A834XSW7"/>
<keyword evidence="4" id="KW-0472">Membrane</keyword>
<evidence type="ECO:0000313" key="6">
    <source>
        <dbReference type="EMBL" id="KAF7991042.1"/>
    </source>
</evidence>
<dbReference type="GO" id="GO:0003682">
    <property type="term" value="F:chromatin binding"/>
    <property type="evidence" value="ECO:0007669"/>
    <property type="project" value="TreeGrafter"/>
</dbReference>
<keyword evidence="1" id="KW-0732">Signal</keyword>
<dbReference type="Proteomes" id="UP000639338">
    <property type="component" value="Unassembled WGS sequence"/>
</dbReference>
<name>A0A834XSW7_APHGI</name>
<dbReference type="GO" id="GO:0030431">
    <property type="term" value="P:sleep"/>
    <property type="evidence" value="ECO:0007669"/>
    <property type="project" value="InterPro"/>
</dbReference>
<keyword evidence="4" id="KW-1133">Transmembrane helix</keyword>
<dbReference type="CDD" id="cd23591">
    <property type="entry name" value="TFP_LU_ECD_Crim"/>
    <property type="match status" value="1"/>
</dbReference>
<dbReference type="InterPro" id="IPR016903">
    <property type="entry name" value="Nucleolar_cplx-assoc_3"/>
</dbReference>
<feature type="compositionally biased region" description="Acidic residues" evidence="3">
    <location>
        <begin position="49"/>
        <end position="60"/>
    </location>
</feature>
<feature type="region of interest" description="Disordered" evidence="3">
    <location>
        <begin position="87"/>
        <end position="129"/>
    </location>
</feature>
<keyword evidence="4" id="KW-0812">Transmembrane</keyword>
<dbReference type="PANTHER" id="PTHR14428:SF5">
    <property type="entry name" value="NUCLEOLAR COMPLEX PROTEIN 3 HOMOLOG"/>
    <property type="match status" value="1"/>
</dbReference>
<dbReference type="Pfam" id="PF17064">
    <property type="entry name" value="QVR"/>
    <property type="match status" value="1"/>
</dbReference>
<dbReference type="GO" id="GO:0005730">
    <property type="term" value="C:nucleolus"/>
    <property type="evidence" value="ECO:0007669"/>
    <property type="project" value="TreeGrafter"/>
</dbReference>
<dbReference type="GO" id="GO:0032222">
    <property type="term" value="P:regulation of synaptic transmission, cholinergic"/>
    <property type="evidence" value="ECO:0007669"/>
    <property type="project" value="InterPro"/>
</dbReference>
<dbReference type="InterPro" id="IPR031424">
    <property type="entry name" value="QVR-like"/>
</dbReference>
<evidence type="ECO:0000259" key="5">
    <source>
        <dbReference type="Pfam" id="PF07540"/>
    </source>
</evidence>
<evidence type="ECO:0000313" key="7">
    <source>
        <dbReference type="Proteomes" id="UP000639338"/>
    </source>
</evidence>
<evidence type="ECO:0000256" key="1">
    <source>
        <dbReference type="ARBA" id="ARBA00022729"/>
    </source>
</evidence>
<proteinExistence type="predicted"/>
<feature type="non-terminal residue" evidence="6">
    <location>
        <position position="455"/>
    </location>
</feature>
<sequence length="455" mass="52965">KTKKLKISKVKTNNQKRTKLSKQGKLKLQRHKQPKKQIQKPPQLKPEDNQDDEEEEESDHGEDMLSMVEKDDMDFLESAVNLKSYNILKKIRFNDTTSGDDKKRRKRKLNKDDTPIEDEYEETATKLEEEKGNKRVRMLLPVKTSDGFIKNRTIEEEVVDDDDDDENNDENKENKHDEKEEKEIDSDEEVIADFEPEIKDTEKEKISTIELYACREEVLRSKKFKIGLLSSALLENPELKKSNFKALLDLMEERNPEVKITVRKIATVSLFEVFKDLLPSYLLNQTKEEGVKYKKETLLLYGYEETLLQSYKLSGLSWGGRILCFQCVSNQPGCADDQSWWWFSGEYCPEDEDSCVKIIETKGVERVITRDCLSNIKARTDIPADKYEGCRTYAKDVRLGHYVNNSIAQLDIHRNYYDQTEFCFCHFRNRCNAASGLTISGILITLGIIIHHFIN</sequence>
<feature type="domain" description="Nucleolar complex-associated protein 3 N-terminal" evidence="5">
    <location>
        <begin position="222"/>
        <end position="312"/>
    </location>
</feature>
<dbReference type="InterPro" id="IPR011501">
    <property type="entry name" value="Noc3_N"/>
</dbReference>
<organism evidence="6 7">
    <name type="scientific">Aphidius gifuensis</name>
    <name type="common">Parasitoid wasp</name>
    <dbReference type="NCBI Taxonomy" id="684658"/>
    <lineage>
        <taxon>Eukaryota</taxon>
        <taxon>Metazoa</taxon>
        <taxon>Ecdysozoa</taxon>
        <taxon>Arthropoda</taxon>
        <taxon>Hexapoda</taxon>
        <taxon>Insecta</taxon>
        <taxon>Pterygota</taxon>
        <taxon>Neoptera</taxon>
        <taxon>Endopterygota</taxon>
        <taxon>Hymenoptera</taxon>
        <taxon>Apocrita</taxon>
        <taxon>Ichneumonoidea</taxon>
        <taxon>Braconidae</taxon>
        <taxon>Aphidiinae</taxon>
        <taxon>Aphidius</taxon>
    </lineage>
</organism>
<reference evidence="6 7" key="1">
    <citation type="submission" date="2020-08" db="EMBL/GenBank/DDBJ databases">
        <title>Aphidius gifuensis genome sequencing and assembly.</title>
        <authorList>
            <person name="Du Z."/>
        </authorList>
    </citation>
    <scope>NUCLEOTIDE SEQUENCE [LARGE SCALE GENOMIC DNA]</scope>
    <source>
        <strain evidence="6">YNYX2018</strain>
        <tissue evidence="6">Adults</tissue>
    </source>
</reference>
<dbReference type="Pfam" id="PF07540">
    <property type="entry name" value="NOC3p"/>
    <property type="match status" value="1"/>
</dbReference>
<dbReference type="OrthoDB" id="6249205at2759"/>
<dbReference type="PANTHER" id="PTHR14428">
    <property type="entry name" value="NUCLEOLAR COMPLEX PROTEIN 3"/>
    <property type="match status" value="1"/>
</dbReference>
<feature type="region of interest" description="Disordered" evidence="3">
    <location>
        <begin position="153"/>
        <end position="186"/>
    </location>
</feature>
<gene>
    <name evidence="6" type="ORF">HCN44_000857</name>
</gene>